<dbReference type="Proteomes" id="UP000030710">
    <property type="component" value="Unassembled WGS sequence"/>
</dbReference>
<evidence type="ECO:0000313" key="2">
    <source>
        <dbReference type="EMBL" id="ERG95586.1"/>
    </source>
</evidence>
<proteinExistence type="predicted"/>
<dbReference type="AlphaFoldDB" id="U1PT84"/>
<name>U1PT84_9EURY</name>
<dbReference type="SUPFAM" id="SSF74853">
    <property type="entry name" value="Lamin A/C globular tail domain"/>
    <property type="match status" value="1"/>
</dbReference>
<protein>
    <recommendedName>
        <fullName evidence="1">LTD domain-containing protein</fullName>
    </recommendedName>
</protein>
<dbReference type="InterPro" id="IPR001322">
    <property type="entry name" value="Lamin_tail_dom"/>
</dbReference>
<organism evidence="2 3">
    <name type="scientific">Haloquadratum walsbyi J07HQW2</name>
    <dbReference type="NCBI Taxonomy" id="1238425"/>
    <lineage>
        <taxon>Archaea</taxon>
        <taxon>Methanobacteriati</taxon>
        <taxon>Methanobacteriota</taxon>
        <taxon>Stenosarchaea group</taxon>
        <taxon>Halobacteria</taxon>
        <taxon>Halobacteriales</taxon>
        <taxon>Haloferacaceae</taxon>
        <taxon>Haloquadratum</taxon>
    </lineage>
</organism>
<dbReference type="HOGENOM" id="CLU_3020941_0_0_2"/>
<gene>
    <name evidence="2" type="ORF">J07HQW2_02044</name>
</gene>
<evidence type="ECO:0000313" key="3">
    <source>
        <dbReference type="Proteomes" id="UP000030710"/>
    </source>
</evidence>
<dbReference type="Gene3D" id="2.60.40.1260">
    <property type="entry name" value="Lamin Tail domain"/>
    <property type="match status" value="1"/>
</dbReference>
<dbReference type="STRING" id="1238425.J07HQW2_02044"/>
<dbReference type="EMBL" id="KE356561">
    <property type="protein sequence ID" value="ERG95586.1"/>
    <property type="molecule type" value="Genomic_DNA"/>
</dbReference>
<dbReference type="eggNOG" id="arCOG03192">
    <property type="taxonomic scope" value="Archaea"/>
</dbReference>
<dbReference type="InterPro" id="IPR036415">
    <property type="entry name" value="Lamin_tail_dom_sf"/>
</dbReference>
<accession>U1PT84</accession>
<evidence type="ECO:0000259" key="1">
    <source>
        <dbReference type="Pfam" id="PF00932"/>
    </source>
</evidence>
<reference evidence="2 3" key="1">
    <citation type="journal article" date="2013" name="PLoS ONE">
        <title>Assembly-driven community genomics of a hypersaline microbial ecosystem.</title>
        <authorList>
            <person name="Podell S."/>
            <person name="Ugalde J.A."/>
            <person name="Narasingarao P."/>
            <person name="Banfield J.F."/>
            <person name="Heidelberg K.B."/>
            <person name="Allen E.E."/>
        </authorList>
    </citation>
    <scope>NUCLEOTIDE SEQUENCE [LARGE SCALE GENOMIC DNA]</scope>
    <source>
        <strain evidence="3">J07HQW2</strain>
    </source>
</reference>
<dbReference type="Pfam" id="PF00932">
    <property type="entry name" value="LTD"/>
    <property type="match status" value="1"/>
</dbReference>
<sequence length="61" mass="6783">MYSFSTGVTLDPQKTIILYTGNGPESDTESYWGEDKPVWNNDGDTVIISNQAGRTVVTYSY</sequence>
<feature type="domain" description="LTD" evidence="1">
    <location>
        <begin position="2"/>
        <end position="61"/>
    </location>
</feature>